<dbReference type="AlphaFoldDB" id="A0A1D1ZKY3"/>
<dbReference type="GO" id="GO:0004587">
    <property type="term" value="F:ornithine aminotransferase activity"/>
    <property type="evidence" value="ECO:0007669"/>
    <property type="project" value="UniProtKB-EC"/>
</dbReference>
<dbReference type="SUPFAM" id="SSF53383">
    <property type="entry name" value="PLP-dependent transferases"/>
    <property type="match status" value="1"/>
</dbReference>
<evidence type="ECO:0000256" key="9">
    <source>
        <dbReference type="RuleBase" id="RU365036"/>
    </source>
</evidence>
<comment type="pathway">
    <text evidence="2 9">Amino-acid biosynthesis; L-proline biosynthesis; L-glutamate 5-semialdehyde from L-ornithine: step 1/1.</text>
</comment>
<comment type="catalytic activity">
    <reaction evidence="9">
        <text>a 2-oxocarboxylate + L-ornithine = L-glutamate 5-semialdehyde + an L-alpha-amino acid</text>
        <dbReference type="Rhea" id="RHEA:13877"/>
        <dbReference type="ChEBI" id="CHEBI:35179"/>
        <dbReference type="ChEBI" id="CHEBI:46911"/>
        <dbReference type="ChEBI" id="CHEBI:58066"/>
        <dbReference type="ChEBI" id="CHEBI:59869"/>
        <dbReference type="EC" id="2.6.1.13"/>
    </reaction>
</comment>
<dbReference type="EC" id="2.6.1.13" evidence="4 9"/>
<gene>
    <name evidence="10" type="primary">SPBC21C3.08c_3</name>
    <name evidence="10" type="ORF">g.56446</name>
</gene>
<protein>
    <recommendedName>
        <fullName evidence="4 9">Ornithine aminotransferase</fullName>
        <ecNumber evidence="4 9">2.6.1.13</ecNumber>
    </recommendedName>
</protein>
<dbReference type="InterPro" id="IPR049704">
    <property type="entry name" value="Aminotrans_3_PPA_site"/>
</dbReference>
<dbReference type="PIRSF" id="PIRSF000521">
    <property type="entry name" value="Transaminase_4ab_Lys_Orn"/>
    <property type="match status" value="1"/>
</dbReference>
<dbReference type="Gene3D" id="3.90.1150.10">
    <property type="entry name" value="Aspartate Aminotransferase, domain 1"/>
    <property type="match status" value="1"/>
</dbReference>
<keyword evidence="5 9" id="KW-0032">Aminotransferase</keyword>
<comment type="cofactor">
    <cofactor evidence="1 9">
        <name>pyridoxal 5'-phosphate</name>
        <dbReference type="ChEBI" id="CHEBI:597326"/>
    </cofactor>
</comment>
<evidence type="ECO:0000313" key="10">
    <source>
        <dbReference type="EMBL" id="JAT67393.1"/>
    </source>
</evidence>
<dbReference type="PANTHER" id="PTHR11986:SF18">
    <property type="entry name" value="ORNITHINE AMINOTRANSFERASE, MITOCHONDRIAL"/>
    <property type="match status" value="1"/>
</dbReference>
<evidence type="ECO:0000256" key="1">
    <source>
        <dbReference type="ARBA" id="ARBA00001933"/>
    </source>
</evidence>
<dbReference type="FunFam" id="3.90.1150.10:FF:000152">
    <property type="entry name" value="Ornithine aminotransferase"/>
    <property type="match status" value="1"/>
</dbReference>
<dbReference type="GO" id="GO:0055129">
    <property type="term" value="P:L-proline biosynthetic process"/>
    <property type="evidence" value="ECO:0007669"/>
    <property type="project" value="UniProtKB-UniPathway"/>
</dbReference>
<dbReference type="PROSITE" id="PS00600">
    <property type="entry name" value="AA_TRANSFER_CLASS_3"/>
    <property type="match status" value="1"/>
</dbReference>
<dbReference type="GO" id="GO:0030170">
    <property type="term" value="F:pyridoxal phosphate binding"/>
    <property type="evidence" value="ECO:0007669"/>
    <property type="project" value="InterPro"/>
</dbReference>
<dbReference type="InterPro" id="IPR015422">
    <property type="entry name" value="PyrdxlP-dep_Trfase_small"/>
</dbReference>
<dbReference type="InterPro" id="IPR010164">
    <property type="entry name" value="Orn_aminotrans"/>
</dbReference>
<comment type="similarity">
    <text evidence="3 8">Belongs to the class-III pyridoxal-phosphate-dependent aminotransferase family.</text>
</comment>
<name>A0A1D1ZKY3_9ARAE</name>
<accession>A0A1D1ZKY3</accession>
<dbReference type="UniPathway" id="UPA00098">
    <property type="reaction ID" value="UER00358"/>
</dbReference>
<dbReference type="NCBIfam" id="TIGR01885">
    <property type="entry name" value="Orn_aminotrans"/>
    <property type="match status" value="1"/>
</dbReference>
<reference evidence="10" key="1">
    <citation type="submission" date="2015-07" db="EMBL/GenBank/DDBJ databases">
        <title>Transcriptome Assembly of Anthurium amnicola.</title>
        <authorList>
            <person name="Suzuki J."/>
        </authorList>
    </citation>
    <scope>NUCLEOTIDE SEQUENCE</scope>
</reference>
<evidence type="ECO:0000256" key="5">
    <source>
        <dbReference type="ARBA" id="ARBA00022576"/>
    </source>
</evidence>
<dbReference type="InterPro" id="IPR015421">
    <property type="entry name" value="PyrdxlP-dep_Trfase_major"/>
</dbReference>
<keyword evidence="6 9" id="KW-0808">Transferase</keyword>
<evidence type="ECO:0000256" key="6">
    <source>
        <dbReference type="ARBA" id="ARBA00022679"/>
    </source>
</evidence>
<dbReference type="GO" id="GO:0019544">
    <property type="term" value="P:L-arginine catabolic process to L-glutamate"/>
    <property type="evidence" value="ECO:0007669"/>
    <property type="project" value="TreeGrafter"/>
</dbReference>
<organism evidence="10">
    <name type="scientific">Anthurium amnicola</name>
    <dbReference type="NCBI Taxonomy" id="1678845"/>
    <lineage>
        <taxon>Eukaryota</taxon>
        <taxon>Viridiplantae</taxon>
        <taxon>Streptophyta</taxon>
        <taxon>Embryophyta</taxon>
        <taxon>Tracheophyta</taxon>
        <taxon>Spermatophyta</taxon>
        <taxon>Magnoliopsida</taxon>
        <taxon>Liliopsida</taxon>
        <taxon>Araceae</taxon>
        <taxon>Pothoideae</taxon>
        <taxon>Potheae</taxon>
        <taxon>Anthurium</taxon>
    </lineage>
</organism>
<dbReference type="InterPro" id="IPR005814">
    <property type="entry name" value="Aminotrans_3"/>
</dbReference>
<evidence type="ECO:0000256" key="2">
    <source>
        <dbReference type="ARBA" id="ARBA00004998"/>
    </source>
</evidence>
<evidence type="ECO:0000256" key="3">
    <source>
        <dbReference type="ARBA" id="ARBA00008954"/>
    </source>
</evidence>
<proteinExistence type="inferred from homology"/>
<evidence type="ECO:0000256" key="8">
    <source>
        <dbReference type="RuleBase" id="RU003560"/>
    </source>
</evidence>
<dbReference type="FunFam" id="3.40.640.10:FF:000011">
    <property type="entry name" value="Ornithine aminotransferase"/>
    <property type="match status" value="1"/>
</dbReference>
<sequence length="449" mass="49311">MSTQLNGSTEKLSQKVINLEYEYSAHNYHPLPVVFSKGEGAYVWDPEGNKYMDFLCAYSAVNQGHCHPKIVAALCEQAQKLTLSSRAFYNDIFGKYAKYITEYFGYEMVLPMNTGAEAVETAIKLARKWGYLKKKIPENKAIVIACRNNFHGRTMAIISMSTDPDAREGFGPYMPCVGPVCPATGRTVDYNSIKDLEDALKAHGPHVAAFLVEPIQGEAGIQVPDEGYLRKAYDLCQKHNVLLIADEIQTGLARTGKMLCQEHDGVKADIVLLGKALSGGVYPISAVLSSKDIMLCIKPGEHGSTYGGNPLGCAVAIAALEVIKEENLVENAAVLGEKFRAALRKIDSPLLQTVRGRGLLNAIIIDETKSDKTAWQLCLLLKSRGLLAKPTHKNIIRLAPALSITNEELMEGVRIIEKSLQDIVNMKAEDIPGYLENLKLNLPEQLCDD</sequence>
<dbReference type="CDD" id="cd00610">
    <property type="entry name" value="OAT_like"/>
    <property type="match status" value="1"/>
</dbReference>
<evidence type="ECO:0000256" key="7">
    <source>
        <dbReference type="ARBA" id="ARBA00022898"/>
    </source>
</evidence>
<dbReference type="GO" id="GO:0005737">
    <property type="term" value="C:cytoplasm"/>
    <property type="evidence" value="ECO:0007669"/>
    <property type="project" value="TreeGrafter"/>
</dbReference>
<dbReference type="GO" id="GO:0042802">
    <property type="term" value="F:identical protein binding"/>
    <property type="evidence" value="ECO:0007669"/>
    <property type="project" value="TreeGrafter"/>
</dbReference>
<dbReference type="GO" id="GO:0010121">
    <property type="term" value="P:L-arginine catabolic process to proline via ornithine"/>
    <property type="evidence" value="ECO:0007669"/>
    <property type="project" value="TreeGrafter"/>
</dbReference>
<dbReference type="Pfam" id="PF00202">
    <property type="entry name" value="Aminotran_3"/>
    <property type="match status" value="1"/>
</dbReference>
<dbReference type="Gene3D" id="3.40.640.10">
    <property type="entry name" value="Type I PLP-dependent aspartate aminotransferase-like (Major domain)"/>
    <property type="match status" value="1"/>
</dbReference>
<keyword evidence="7 8" id="KW-0663">Pyridoxal phosphate</keyword>
<dbReference type="InterPro" id="IPR050103">
    <property type="entry name" value="Class-III_PLP-dep_AT"/>
</dbReference>
<evidence type="ECO:0000256" key="4">
    <source>
        <dbReference type="ARBA" id="ARBA00012924"/>
    </source>
</evidence>
<dbReference type="PANTHER" id="PTHR11986">
    <property type="entry name" value="AMINOTRANSFERASE CLASS III"/>
    <property type="match status" value="1"/>
</dbReference>
<dbReference type="EMBL" id="GDJX01000543">
    <property type="protein sequence ID" value="JAT67393.1"/>
    <property type="molecule type" value="Transcribed_RNA"/>
</dbReference>
<dbReference type="InterPro" id="IPR015424">
    <property type="entry name" value="PyrdxlP-dep_Trfase"/>
</dbReference>